<dbReference type="PANTHER" id="PTHR36966">
    <property type="entry name" value="REP-ASSOCIATED TYROSINE TRANSPOSASE"/>
    <property type="match status" value="1"/>
</dbReference>
<proteinExistence type="predicted"/>
<accession>A0A521G3G7</accession>
<dbReference type="InterPro" id="IPR002686">
    <property type="entry name" value="Transposase_17"/>
</dbReference>
<evidence type="ECO:0000259" key="1">
    <source>
        <dbReference type="SMART" id="SM01321"/>
    </source>
</evidence>
<dbReference type="GO" id="GO:0043565">
    <property type="term" value="F:sequence-specific DNA binding"/>
    <property type="evidence" value="ECO:0007669"/>
    <property type="project" value="TreeGrafter"/>
</dbReference>
<reference evidence="2" key="1">
    <citation type="submission" date="2017-07" db="EMBL/GenBank/DDBJ databases">
        <title>The cable genome - Insights into the physiology and evolution of filamentous bacteria capable of sulfide oxidation via long distance electron transfer.</title>
        <authorList>
            <person name="Thorup C."/>
            <person name="Bjerg J.T."/>
            <person name="Schreiber L."/>
            <person name="Nielsen L.P."/>
            <person name="Kjeldsen K.U."/>
            <person name="Boesen T."/>
            <person name="Boggild A."/>
            <person name="Meysman F."/>
            <person name="Geelhoed J."/>
            <person name="Schramm A."/>
        </authorList>
    </citation>
    <scope>NUCLEOTIDE SEQUENCE [LARGE SCALE GENOMIC DNA]</scope>
    <source>
        <strain evidence="2">GS</strain>
    </source>
</reference>
<dbReference type="PANTHER" id="PTHR36966:SF1">
    <property type="entry name" value="REP-ASSOCIATED TYROSINE TRANSPOSASE"/>
    <property type="match status" value="1"/>
</dbReference>
<name>A0A521G3G7_9BACT</name>
<dbReference type="AlphaFoldDB" id="A0A521G3G7"/>
<dbReference type="InterPro" id="IPR052715">
    <property type="entry name" value="RAYT_transposase"/>
</dbReference>
<dbReference type="SUPFAM" id="SSF143422">
    <property type="entry name" value="Transposase IS200-like"/>
    <property type="match status" value="1"/>
</dbReference>
<dbReference type="InterPro" id="IPR036515">
    <property type="entry name" value="Transposase_17_sf"/>
</dbReference>
<dbReference type="GO" id="GO:0006313">
    <property type="term" value="P:DNA transposition"/>
    <property type="evidence" value="ECO:0007669"/>
    <property type="project" value="InterPro"/>
</dbReference>
<protein>
    <submittedName>
        <fullName evidence="2">REP element-mobilizing transposase RayT</fullName>
    </submittedName>
</protein>
<comment type="caution">
    <text evidence="2">The sequence shown here is derived from an EMBL/GenBank/DDBJ whole genome shotgun (WGS) entry which is preliminary data.</text>
</comment>
<feature type="domain" description="Transposase IS200-like" evidence="1">
    <location>
        <begin position="21"/>
        <end position="174"/>
    </location>
</feature>
<organism evidence="2 3">
    <name type="scientific">Candidatus Electronema aureum</name>
    <dbReference type="NCBI Taxonomy" id="2005002"/>
    <lineage>
        <taxon>Bacteria</taxon>
        <taxon>Pseudomonadati</taxon>
        <taxon>Thermodesulfobacteriota</taxon>
        <taxon>Desulfobulbia</taxon>
        <taxon>Desulfobulbales</taxon>
        <taxon>Desulfobulbaceae</taxon>
        <taxon>Candidatus Electronema</taxon>
    </lineage>
</organism>
<evidence type="ECO:0000313" key="3">
    <source>
        <dbReference type="Proteomes" id="UP000316238"/>
    </source>
</evidence>
<dbReference type="GO" id="GO:0004803">
    <property type="term" value="F:transposase activity"/>
    <property type="evidence" value="ECO:0007669"/>
    <property type="project" value="InterPro"/>
</dbReference>
<dbReference type="Gene3D" id="3.30.70.1290">
    <property type="entry name" value="Transposase IS200-like"/>
    <property type="match status" value="1"/>
</dbReference>
<dbReference type="EMBL" id="NQJD01000005">
    <property type="protein sequence ID" value="TAA75565.1"/>
    <property type="molecule type" value="Genomic_DNA"/>
</dbReference>
<dbReference type="SMART" id="SM01321">
    <property type="entry name" value="Y1_Tnp"/>
    <property type="match status" value="1"/>
</dbReference>
<keyword evidence="3" id="KW-1185">Reference proteome</keyword>
<gene>
    <name evidence="2" type="ORF">CDV28_10522</name>
</gene>
<evidence type="ECO:0000313" key="2">
    <source>
        <dbReference type="EMBL" id="TAA75565.1"/>
    </source>
</evidence>
<sequence>MRYEPAIHHRRSIRLTGYDYSQGGAYFVTICTQDRECLFGEIVVGVGPCAYPDVPSEMRLNTAGQMIREIWHEMPEYYSGVALDAFTVMPNHLHGIVVLSGQIQGMIGQAQGPAPTLPDVMRRYKTLTTKRYADGVKGCGWRPFPGKLWQRNYWERVIRDEHELNGIREYIENNPARWTEDQLNAPTPFM</sequence>
<dbReference type="Proteomes" id="UP000316238">
    <property type="component" value="Unassembled WGS sequence"/>
</dbReference>